<keyword evidence="3" id="KW-0813">Transport</keyword>
<evidence type="ECO:0000256" key="4">
    <source>
        <dbReference type="ARBA" id="ARBA00022475"/>
    </source>
</evidence>
<accession>A0A1Y0D528</accession>
<dbReference type="OrthoDB" id="9775735at2"/>
<dbReference type="InterPro" id="IPR000060">
    <property type="entry name" value="BCCT_transptr"/>
</dbReference>
<feature type="transmembrane region" description="Helical" evidence="8">
    <location>
        <begin position="92"/>
        <end position="111"/>
    </location>
</feature>
<keyword evidence="10" id="KW-1185">Reference proteome</keyword>
<comment type="similarity">
    <text evidence="2">Belongs to the BCCT transporter (TC 2.A.15) family.</text>
</comment>
<feature type="transmembrane region" description="Helical" evidence="8">
    <location>
        <begin position="12"/>
        <end position="31"/>
    </location>
</feature>
<evidence type="ECO:0000256" key="6">
    <source>
        <dbReference type="ARBA" id="ARBA00022989"/>
    </source>
</evidence>
<feature type="transmembrane region" description="Helical" evidence="8">
    <location>
        <begin position="410"/>
        <end position="434"/>
    </location>
</feature>
<evidence type="ECO:0000313" key="9">
    <source>
        <dbReference type="EMBL" id="ART82652.1"/>
    </source>
</evidence>
<feature type="transmembrane region" description="Helical" evidence="8">
    <location>
        <begin position="147"/>
        <end position="166"/>
    </location>
</feature>
<dbReference type="GO" id="GO:0022857">
    <property type="term" value="F:transmembrane transporter activity"/>
    <property type="evidence" value="ECO:0007669"/>
    <property type="project" value="InterPro"/>
</dbReference>
<comment type="subcellular location">
    <subcellularLocation>
        <location evidence="1">Cell membrane</location>
        <topology evidence="1">Multi-pass membrane protein</topology>
    </subcellularLocation>
</comment>
<evidence type="ECO:0000256" key="1">
    <source>
        <dbReference type="ARBA" id="ARBA00004651"/>
    </source>
</evidence>
<proteinExistence type="inferred from homology"/>
<dbReference type="RefSeq" id="WP_087036328.1">
    <property type="nucleotide sequence ID" value="NZ_CP021377.1"/>
</dbReference>
<feature type="transmembrane region" description="Helical" evidence="8">
    <location>
        <begin position="266"/>
        <end position="293"/>
    </location>
</feature>
<keyword evidence="4" id="KW-1003">Cell membrane</keyword>
<organism evidence="9 10">
    <name type="scientific">Oceanisphaera profunda</name>
    <dbReference type="NCBI Taxonomy" id="1416627"/>
    <lineage>
        <taxon>Bacteria</taxon>
        <taxon>Pseudomonadati</taxon>
        <taxon>Pseudomonadota</taxon>
        <taxon>Gammaproteobacteria</taxon>
        <taxon>Aeromonadales</taxon>
        <taxon>Aeromonadaceae</taxon>
        <taxon>Oceanisphaera</taxon>
    </lineage>
</organism>
<feature type="transmembrane region" description="Helical" evidence="8">
    <location>
        <begin position="446"/>
        <end position="463"/>
    </location>
</feature>
<dbReference type="PANTHER" id="PTHR30047">
    <property type="entry name" value="HIGH-AFFINITY CHOLINE TRANSPORT PROTEIN-RELATED"/>
    <property type="match status" value="1"/>
</dbReference>
<gene>
    <name evidence="9" type="ORF">CBP31_08490</name>
</gene>
<evidence type="ECO:0000256" key="7">
    <source>
        <dbReference type="ARBA" id="ARBA00023136"/>
    </source>
</evidence>
<reference evidence="9 10" key="1">
    <citation type="journal article" date="2014" name="Int. J. Syst. Evol. Microbiol.">
        <title>Oceanisphaera profunda sp. nov., a marine bacterium isolated from deep-sea sediment, and emended description of the genus Oceanisphaera.</title>
        <authorList>
            <person name="Xu Z."/>
            <person name="Zhang X.Y."/>
            <person name="Su H.N."/>
            <person name="Yu Z.C."/>
            <person name="Liu C."/>
            <person name="Li H."/>
            <person name="Chen X.L."/>
            <person name="Song X.Y."/>
            <person name="Xie B.B."/>
            <person name="Qin Q.L."/>
            <person name="Zhou B.C."/>
            <person name="Shi M."/>
            <person name="Huang Y."/>
            <person name="Zhang Y.Z."/>
        </authorList>
    </citation>
    <scope>NUCLEOTIDE SEQUENCE [LARGE SCALE GENOMIC DNA]</scope>
    <source>
        <strain evidence="9 10">SM1222</strain>
    </source>
</reference>
<feature type="transmembrane region" description="Helical" evidence="8">
    <location>
        <begin position="232"/>
        <end position="254"/>
    </location>
</feature>
<protein>
    <submittedName>
        <fullName evidence="9">BCCT transporter</fullName>
    </submittedName>
</protein>
<dbReference type="PANTHER" id="PTHR30047:SF7">
    <property type="entry name" value="HIGH-AFFINITY CHOLINE TRANSPORT PROTEIN"/>
    <property type="match status" value="1"/>
</dbReference>
<feature type="transmembrane region" description="Helical" evidence="8">
    <location>
        <begin position="313"/>
        <end position="335"/>
    </location>
</feature>
<keyword evidence="5 8" id="KW-0812">Transmembrane</keyword>
<keyword evidence="7 8" id="KW-0472">Membrane</keyword>
<sequence>MKSSEPRTNDKRLVASLSGGFLLLFVILALIDLEQMTQWINVSFSWVIGFFGPLWQVWMLANLVIALVLGFTRYGDIRLGGHVTPDSSTFRWLAVIMCTLLAGGGVFWSAAEPMYHYLSTPPVFEEAPAGISAISAGLAQSFMHWGFLAWAALGTLSALVVVHAHYDRGLAMRPRTLLYPIFGKKIETHWLGTVADVVSIIAVAAGTIGPIGFLATQLGFSFEALLGWENNYTLQLAILGGLVLIYTISASTGIEKGIQWLSSANVVLALVLLAIILVFGPGGFIIDSFLNAMGLYLQDFMPMALTRHDNEWMGWWTLFFWGWFIGYGPMMALFIARISRGRTLRELVVAVAIMAPLVTNFWFAALGGAGIFYEESVAGLISEPLNAGGLPAALLGITQQLPFAEFMVPAFLVLTVVFVATTGDSMAYAIAMAISGSHTPRTRDRIFWALTMGLVAAVLLRMGEGGINALQSFIVITAAPVSLLLLPVLWTGPKVAHIMAYEQGIVPHKERHSETDDPAGDAKLP</sequence>
<dbReference type="AlphaFoldDB" id="A0A1Y0D528"/>
<feature type="transmembrane region" description="Helical" evidence="8">
    <location>
        <begin position="469"/>
        <end position="490"/>
    </location>
</feature>
<evidence type="ECO:0000313" key="10">
    <source>
        <dbReference type="Proteomes" id="UP000243937"/>
    </source>
</evidence>
<dbReference type="KEGG" id="opf:CBP31_08490"/>
<evidence type="ECO:0000256" key="8">
    <source>
        <dbReference type="SAM" id="Phobius"/>
    </source>
</evidence>
<feature type="transmembrane region" description="Helical" evidence="8">
    <location>
        <begin position="194"/>
        <end position="220"/>
    </location>
</feature>
<feature type="transmembrane region" description="Helical" evidence="8">
    <location>
        <begin position="43"/>
        <end position="71"/>
    </location>
</feature>
<dbReference type="GO" id="GO:0005886">
    <property type="term" value="C:plasma membrane"/>
    <property type="evidence" value="ECO:0007669"/>
    <property type="project" value="UniProtKB-SubCell"/>
</dbReference>
<dbReference type="EMBL" id="CP021377">
    <property type="protein sequence ID" value="ART82652.1"/>
    <property type="molecule type" value="Genomic_DNA"/>
</dbReference>
<evidence type="ECO:0000256" key="2">
    <source>
        <dbReference type="ARBA" id="ARBA00005658"/>
    </source>
</evidence>
<dbReference type="Proteomes" id="UP000243937">
    <property type="component" value="Chromosome"/>
</dbReference>
<feature type="transmembrane region" description="Helical" evidence="8">
    <location>
        <begin position="347"/>
        <end position="373"/>
    </location>
</feature>
<name>A0A1Y0D528_9GAMM</name>
<keyword evidence="6 8" id="KW-1133">Transmembrane helix</keyword>
<dbReference type="Pfam" id="PF02028">
    <property type="entry name" value="BCCT"/>
    <property type="match status" value="1"/>
</dbReference>
<evidence type="ECO:0000256" key="3">
    <source>
        <dbReference type="ARBA" id="ARBA00022448"/>
    </source>
</evidence>
<evidence type="ECO:0000256" key="5">
    <source>
        <dbReference type="ARBA" id="ARBA00022692"/>
    </source>
</evidence>